<dbReference type="Proteomes" id="UP001217089">
    <property type="component" value="Unassembled WGS sequence"/>
</dbReference>
<reference evidence="1 2" key="1">
    <citation type="submission" date="2022-12" db="EMBL/GenBank/DDBJ databases">
        <title>Chromosome-level genome of Tegillarca granosa.</title>
        <authorList>
            <person name="Kim J."/>
        </authorList>
    </citation>
    <scope>NUCLEOTIDE SEQUENCE [LARGE SCALE GENOMIC DNA]</scope>
    <source>
        <strain evidence="1">Teg-2019</strain>
        <tissue evidence="1">Adductor muscle</tissue>
    </source>
</reference>
<evidence type="ECO:0000313" key="1">
    <source>
        <dbReference type="EMBL" id="KAJ8316750.1"/>
    </source>
</evidence>
<sequence>MEGSTQKRPVNFRIEIPGDGEFKQKIQNQFQRVKNYITANLNKKRIDNGVVMEQLLEFWLKNKMSQLNESEPPEVFPCLYKQVRRDQVNEPIFMTVGSSLSTFGELCTAHARTCKGTLKIQKTTEKGHVVALRLECEHERSHSYLWSSSPYLPNNEYLINYRVNHGFLCSGMLPVHYQRLCNGAGLRFISKERRKEFFNLYKGMVEIEFTESVSDALYEEIASYEELDGINIMTDARHGWRKNAKDTSVVALGENMHKVIQCVHVTKSEERVSQKHEYTGTLHIYNYLNEKDVDINIHIHDRNLSINKFIKDTRFTKNQNDLWHAVKQVKKALTNISSGAKIYEGVKWSSQIVDKIEPIATHIYWAVHNCEEKPEKLRFYLDNITEHYKNNHSQCHESSRCKQDSNYEPSRELIGAKAEKLLKSVIEKSTIYKYPQDYVLGKNTAYVESFNNVMNIFQDKRVAFGDEQYRFREQLACCHWNENVDRKYTSVWIPNNPNAPRNQKGKKVYAKCTYEYRLNVWNHLVDRLY</sequence>
<dbReference type="PANTHER" id="PTHR31751">
    <property type="entry name" value="SI:CH211-108C17.2-RELATED-RELATED"/>
    <property type="match status" value="1"/>
</dbReference>
<name>A0ABQ9FKH3_TEGGR</name>
<evidence type="ECO:0000313" key="2">
    <source>
        <dbReference type="Proteomes" id="UP001217089"/>
    </source>
</evidence>
<keyword evidence="2" id="KW-1185">Reference proteome</keyword>
<organism evidence="1 2">
    <name type="scientific">Tegillarca granosa</name>
    <name type="common">Malaysian cockle</name>
    <name type="synonym">Anadara granosa</name>
    <dbReference type="NCBI Taxonomy" id="220873"/>
    <lineage>
        <taxon>Eukaryota</taxon>
        <taxon>Metazoa</taxon>
        <taxon>Spiralia</taxon>
        <taxon>Lophotrochozoa</taxon>
        <taxon>Mollusca</taxon>
        <taxon>Bivalvia</taxon>
        <taxon>Autobranchia</taxon>
        <taxon>Pteriomorphia</taxon>
        <taxon>Arcoida</taxon>
        <taxon>Arcoidea</taxon>
        <taxon>Arcidae</taxon>
        <taxon>Tegillarca</taxon>
    </lineage>
</organism>
<accession>A0ABQ9FKH3</accession>
<dbReference type="PANTHER" id="PTHR31751:SF7">
    <property type="entry name" value="THAP-TYPE DOMAIN-CONTAINING PROTEIN"/>
    <property type="match status" value="1"/>
</dbReference>
<dbReference type="EMBL" id="JARBDR010000252">
    <property type="protein sequence ID" value="KAJ8316750.1"/>
    <property type="molecule type" value="Genomic_DNA"/>
</dbReference>
<proteinExistence type="predicted"/>
<comment type="caution">
    <text evidence="1">The sequence shown here is derived from an EMBL/GenBank/DDBJ whole genome shotgun (WGS) entry which is preliminary data.</text>
</comment>
<gene>
    <name evidence="1" type="ORF">KUTeg_005696</name>
</gene>
<protein>
    <submittedName>
        <fullName evidence="1">Uncharacterized protein</fullName>
    </submittedName>
</protein>